<keyword evidence="8 9" id="KW-0472">Membrane</keyword>
<accession>A0A6N8KY60</accession>
<dbReference type="GO" id="GO:0015188">
    <property type="term" value="F:L-isoleucine transmembrane transporter activity"/>
    <property type="evidence" value="ECO:0007669"/>
    <property type="project" value="TreeGrafter"/>
</dbReference>
<reference evidence="10 11" key="1">
    <citation type="submission" date="2019-12" db="EMBL/GenBank/DDBJ databases">
        <authorList>
            <person name="Dong K."/>
        </authorList>
    </citation>
    <scope>NUCLEOTIDE SEQUENCE [LARGE SCALE GENOMIC DNA]</scope>
    <source>
        <strain evidence="10 11">JCM 31225</strain>
    </source>
</reference>
<evidence type="ECO:0000256" key="1">
    <source>
        <dbReference type="ARBA" id="ARBA00004651"/>
    </source>
</evidence>
<feature type="transmembrane region" description="Helical" evidence="9">
    <location>
        <begin position="39"/>
        <end position="59"/>
    </location>
</feature>
<evidence type="ECO:0000256" key="6">
    <source>
        <dbReference type="ARBA" id="ARBA00022970"/>
    </source>
</evidence>
<feature type="transmembrane region" description="Helical" evidence="9">
    <location>
        <begin position="222"/>
        <end position="242"/>
    </location>
</feature>
<dbReference type="Proteomes" id="UP000435036">
    <property type="component" value="Unassembled WGS sequence"/>
</dbReference>
<dbReference type="PANTHER" id="PTHR30588">
    <property type="entry name" value="BRANCHED-CHAIN AMINO ACID TRANSPORT SYSTEM 2 CARRIER PROTEIN"/>
    <property type="match status" value="1"/>
</dbReference>
<feature type="transmembrane region" description="Helical" evidence="9">
    <location>
        <begin position="312"/>
        <end position="329"/>
    </location>
</feature>
<feature type="transmembrane region" description="Helical" evidence="9">
    <location>
        <begin position="79"/>
        <end position="97"/>
    </location>
</feature>
<feature type="transmembrane region" description="Helical" evidence="9">
    <location>
        <begin position="400"/>
        <end position="423"/>
    </location>
</feature>
<keyword evidence="3" id="KW-0813">Transport</keyword>
<evidence type="ECO:0000256" key="2">
    <source>
        <dbReference type="ARBA" id="ARBA00008540"/>
    </source>
</evidence>
<dbReference type="EMBL" id="WSQA01000004">
    <property type="protein sequence ID" value="MVZ61649.1"/>
    <property type="molecule type" value="Genomic_DNA"/>
</dbReference>
<evidence type="ECO:0000313" key="10">
    <source>
        <dbReference type="EMBL" id="MVZ61649.1"/>
    </source>
</evidence>
<keyword evidence="4" id="KW-1003">Cell membrane</keyword>
<organism evidence="10 11">
    <name type="scientific">Sphingobacterium humi</name>
    <dbReference type="NCBI Taxonomy" id="1796905"/>
    <lineage>
        <taxon>Bacteria</taxon>
        <taxon>Pseudomonadati</taxon>
        <taxon>Bacteroidota</taxon>
        <taxon>Sphingobacteriia</taxon>
        <taxon>Sphingobacteriales</taxon>
        <taxon>Sphingobacteriaceae</taxon>
        <taxon>Sphingobacterium</taxon>
    </lineage>
</organism>
<evidence type="ECO:0000256" key="9">
    <source>
        <dbReference type="SAM" id="Phobius"/>
    </source>
</evidence>
<evidence type="ECO:0000256" key="3">
    <source>
        <dbReference type="ARBA" id="ARBA00022448"/>
    </source>
</evidence>
<dbReference type="GO" id="GO:0015820">
    <property type="term" value="P:L-leucine transport"/>
    <property type="evidence" value="ECO:0007669"/>
    <property type="project" value="TreeGrafter"/>
</dbReference>
<proteinExistence type="inferred from homology"/>
<evidence type="ECO:0000256" key="7">
    <source>
        <dbReference type="ARBA" id="ARBA00022989"/>
    </source>
</evidence>
<comment type="subcellular location">
    <subcellularLocation>
        <location evidence="1">Cell membrane</location>
        <topology evidence="1">Multi-pass membrane protein</topology>
    </subcellularLocation>
</comment>
<dbReference type="InterPro" id="IPR004685">
    <property type="entry name" value="Brnchd-chn_aa_trnsp_Livcs"/>
</dbReference>
<dbReference type="GO" id="GO:0015190">
    <property type="term" value="F:L-leucine transmembrane transporter activity"/>
    <property type="evidence" value="ECO:0007669"/>
    <property type="project" value="TreeGrafter"/>
</dbReference>
<feature type="transmembrane region" description="Helical" evidence="9">
    <location>
        <begin position="275"/>
        <end position="300"/>
    </location>
</feature>
<name>A0A6N8KY60_9SPHI</name>
<feature type="transmembrane region" description="Helical" evidence="9">
    <location>
        <begin position="146"/>
        <end position="168"/>
    </location>
</feature>
<keyword evidence="7 9" id="KW-1133">Transmembrane helix</keyword>
<evidence type="ECO:0000256" key="5">
    <source>
        <dbReference type="ARBA" id="ARBA00022692"/>
    </source>
</evidence>
<evidence type="ECO:0000313" key="11">
    <source>
        <dbReference type="Proteomes" id="UP000435036"/>
    </source>
</evidence>
<feature type="transmembrane region" description="Helical" evidence="9">
    <location>
        <begin position="188"/>
        <end position="210"/>
    </location>
</feature>
<feature type="transmembrane region" description="Helical" evidence="9">
    <location>
        <begin position="367"/>
        <end position="388"/>
    </location>
</feature>
<keyword evidence="11" id="KW-1185">Reference proteome</keyword>
<dbReference type="GO" id="GO:0015818">
    <property type="term" value="P:isoleucine transport"/>
    <property type="evidence" value="ECO:0007669"/>
    <property type="project" value="TreeGrafter"/>
</dbReference>
<feature type="transmembrane region" description="Helical" evidence="9">
    <location>
        <begin position="7"/>
        <end position="27"/>
    </location>
</feature>
<evidence type="ECO:0000256" key="8">
    <source>
        <dbReference type="ARBA" id="ARBA00023136"/>
    </source>
</evidence>
<evidence type="ECO:0000256" key="4">
    <source>
        <dbReference type="ARBA" id="ARBA00022475"/>
    </source>
</evidence>
<dbReference type="PANTHER" id="PTHR30588:SF0">
    <property type="entry name" value="BRANCHED-CHAIN AMINO ACID PERMEASE BRNQ"/>
    <property type="match status" value="1"/>
</dbReference>
<dbReference type="GO" id="GO:0005304">
    <property type="term" value="F:L-valine transmembrane transporter activity"/>
    <property type="evidence" value="ECO:0007669"/>
    <property type="project" value="TreeGrafter"/>
</dbReference>
<feature type="transmembrane region" description="Helical" evidence="9">
    <location>
        <begin position="335"/>
        <end position="360"/>
    </location>
</feature>
<keyword evidence="5 9" id="KW-0812">Transmembrane</keyword>
<dbReference type="Pfam" id="PF05525">
    <property type="entry name" value="Branch_AA_trans"/>
    <property type="match status" value="1"/>
</dbReference>
<comment type="similarity">
    <text evidence="2">Belongs to the branched chain amino acid transporter family.</text>
</comment>
<gene>
    <name evidence="10" type="primary">brnQ</name>
    <name evidence="10" type="ORF">GQF63_06425</name>
</gene>
<comment type="caution">
    <text evidence="10">The sequence shown here is derived from an EMBL/GenBank/DDBJ whole genome shotgun (WGS) entry which is preliminary data.</text>
</comment>
<feature type="transmembrane region" description="Helical" evidence="9">
    <location>
        <begin position="117"/>
        <end position="134"/>
    </location>
</feature>
<protein>
    <submittedName>
        <fullName evidence="10">Branched-chain amino acid transport system II carrier protein</fullName>
    </submittedName>
</protein>
<dbReference type="OrthoDB" id="9783920at2"/>
<dbReference type="NCBIfam" id="TIGR00796">
    <property type="entry name" value="livcs"/>
    <property type="match status" value="1"/>
</dbReference>
<dbReference type="AlphaFoldDB" id="A0A6N8KY60"/>
<keyword evidence="6" id="KW-0029">Amino-acid transport</keyword>
<sequence length="431" mass="45877">MLKKTRDIITIGFALFAMFFGAGNLLLPPFIGLQVGDHVWVTILAFGLTGIMLPFFGILSIVNSGDSFNDLGSRVNKTIAPVLGSVIMLCIGPMIAIPRTAATTFEVGILPNFPGSNPVWTSIAFFGLTWLLTISPSKVVDIIGNVLTPVLLVLLLGLIGIGIFNPIADYSGESLNAGESFTLGFTEGYQTLDVLASVIFAGIIIAAARTKGYSTMKAKNQVVIAAGLLAAICLFLIYGGLIQLGATSGIHDLAIKRSELLIHISKAILGHYGMIAIALSIALACLTTAIALTSAVGTFFSQLTKQKLSYQVLVTACCVVSCLLSITGVDNIISFAYPILIFVYPIVITLVLYIVLFGAFVKHKLPYVGALIASSIIAGLNLCKYLGVLHADSLAILNKIPFFAYELGWVVPSFIFFLIFLAIDKALEKKS</sequence>
<dbReference type="GO" id="GO:0005886">
    <property type="term" value="C:plasma membrane"/>
    <property type="evidence" value="ECO:0007669"/>
    <property type="project" value="UniProtKB-SubCell"/>
</dbReference>